<dbReference type="OrthoDB" id="9805307at2"/>
<reference evidence="4 5" key="1">
    <citation type="submission" date="2016-11" db="EMBL/GenBank/DDBJ databases">
        <authorList>
            <person name="Jaros S."/>
            <person name="Januszkiewicz K."/>
            <person name="Wedrychowicz H."/>
        </authorList>
    </citation>
    <scope>NUCLEOTIDE SEQUENCE [LARGE SCALE GENOMIC DNA]</scope>
    <source>
        <strain evidence="4 5">DSM 18772</strain>
    </source>
</reference>
<dbReference type="GO" id="GO:0016853">
    <property type="term" value="F:isomerase activity"/>
    <property type="evidence" value="ECO:0007669"/>
    <property type="project" value="UniProtKB-ARBA"/>
</dbReference>
<dbReference type="AlphaFoldDB" id="A0A1M6R6S7"/>
<accession>A0A1M6R6S7</accession>
<dbReference type="SUPFAM" id="SSF56529">
    <property type="entry name" value="FAH"/>
    <property type="match status" value="1"/>
</dbReference>
<protein>
    <submittedName>
        <fullName evidence="4">2-keto-4-pentenoate hydratase/2-oxohepta-3-ene-1,7-dioic acid hydratase (Catechol pathway)</fullName>
    </submittedName>
</protein>
<dbReference type="InParanoid" id="A0A1M6R6S7"/>
<dbReference type="RefSeq" id="WP_143185112.1">
    <property type="nucleotide sequence ID" value="NZ_FQYR01000007.1"/>
</dbReference>
<dbReference type="FunCoup" id="A0A1M6R6S7">
    <property type="interactions" value="359"/>
</dbReference>
<comment type="similarity">
    <text evidence="1">Belongs to the FAH family.</text>
</comment>
<dbReference type="Pfam" id="PF01557">
    <property type="entry name" value="FAA_hydrolase"/>
    <property type="match status" value="1"/>
</dbReference>
<gene>
    <name evidence="4" type="ORF">SAMN02745181_3561</name>
</gene>
<keyword evidence="5" id="KW-1185">Reference proteome</keyword>
<proteinExistence type="inferred from homology"/>
<organism evidence="4 5">
    <name type="scientific">Rubritalea squalenifaciens DSM 18772</name>
    <dbReference type="NCBI Taxonomy" id="1123071"/>
    <lineage>
        <taxon>Bacteria</taxon>
        <taxon>Pseudomonadati</taxon>
        <taxon>Verrucomicrobiota</taxon>
        <taxon>Verrucomicrobiia</taxon>
        <taxon>Verrucomicrobiales</taxon>
        <taxon>Rubritaleaceae</taxon>
        <taxon>Rubritalea</taxon>
    </lineage>
</organism>
<evidence type="ECO:0000256" key="2">
    <source>
        <dbReference type="ARBA" id="ARBA00022723"/>
    </source>
</evidence>
<dbReference type="GO" id="GO:0046872">
    <property type="term" value="F:metal ion binding"/>
    <property type="evidence" value="ECO:0007669"/>
    <property type="project" value="UniProtKB-KW"/>
</dbReference>
<dbReference type="PANTHER" id="PTHR11820:SF8">
    <property type="entry name" value="BLL6360 PROTEIN"/>
    <property type="match status" value="1"/>
</dbReference>
<evidence type="ECO:0000259" key="3">
    <source>
        <dbReference type="Pfam" id="PF01557"/>
    </source>
</evidence>
<name>A0A1M6R6S7_9BACT</name>
<dbReference type="Gene3D" id="3.90.850.10">
    <property type="entry name" value="Fumarylacetoacetase-like, C-terminal domain"/>
    <property type="match status" value="1"/>
</dbReference>
<evidence type="ECO:0000313" key="4">
    <source>
        <dbReference type="EMBL" id="SHK28189.1"/>
    </source>
</evidence>
<dbReference type="InterPro" id="IPR036663">
    <property type="entry name" value="Fumarylacetoacetase_C_sf"/>
</dbReference>
<dbReference type="PANTHER" id="PTHR11820">
    <property type="entry name" value="ACYLPYRUVASE"/>
    <property type="match status" value="1"/>
</dbReference>
<dbReference type="GO" id="GO:0019752">
    <property type="term" value="P:carboxylic acid metabolic process"/>
    <property type="evidence" value="ECO:0007669"/>
    <property type="project" value="UniProtKB-ARBA"/>
</dbReference>
<evidence type="ECO:0000256" key="1">
    <source>
        <dbReference type="ARBA" id="ARBA00010211"/>
    </source>
</evidence>
<dbReference type="EMBL" id="FQYR01000007">
    <property type="protein sequence ID" value="SHK28189.1"/>
    <property type="molecule type" value="Genomic_DNA"/>
</dbReference>
<evidence type="ECO:0000313" key="5">
    <source>
        <dbReference type="Proteomes" id="UP000184510"/>
    </source>
</evidence>
<keyword evidence="2" id="KW-0479">Metal-binding</keyword>
<feature type="domain" description="Fumarylacetoacetase-like C-terminal" evidence="3">
    <location>
        <begin position="75"/>
        <end position="281"/>
    </location>
</feature>
<dbReference type="InterPro" id="IPR011234">
    <property type="entry name" value="Fumarylacetoacetase-like_C"/>
</dbReference>
<dbReference type="STRING" id="1123071.SAMN02745181_3561"/>
<dbReference type="FunFam" id="3.90.850.10:FF:000002">
    <property type="entry name" value="2-hydroxyhepta-2,4-diene-1,7-dioate isomerase"/>
    <property type="match status" value="1"/>
</dbReference>
<dbReference type="Proteomes" id="UP000184510">
    <property type="component" value="Unassembled WGS sequence"/>
</dbReference>
<sequence length="283" mass="31169">MKLVRYGEDGYEEPAVMLEDGRIIDAGEEFHDYDEGFFACGGLDSLREWVAGGCEGGREVAPEMRLGPPIARPSKIICVGKNYAEHAKEFGGEVPDEPVLFMKSTSAYCGPNDDVVIPQRSNKLDYEVELAVIIGRTTSYVDRQHALDYVAGYSLMCDYSERAFQKERSGQWVKGKSADTFAPMGPVMVTRDEIADPQGIRLWSRVNGELRQNGWTGDMIFPVDYIVSYISQFMTLFPGDIIATGTPAGVGMGFEPPKFLQAGDCVELGAEGIGQTIQRVVHL</sequence>